<protein>
    <recommendedName>
        <fullName evidence="1">DUF6593 domain-containing protein</fullName>
    </recommendedName>
</protein>
<evidence type="ECO:0000259" key="1">
    <source>
        <dbReference type="Pfam" id="PF20236"/>
    </source>
</evidence>
<reference evidence="2 3" key="1">
    <citation type="submission" date="2014-06" db="EMBL/GenBank/DDBJ databases">
        <title>Evolutionary Origins and Diversification of the Mycorrhizal Mutualists.</title>
        <authorList>
            <consortium name="DOE Joint Genome Institute"/>
            <consortium name="Mycorrhizal Genomics Consortium"/>
            <person name="Kohler A."/>
            <person name="Kuo A."/>
            <person name="Nagy L.G."/>
            <person name="Floudas D."/>
            <person name="Copeland A."/>
            <person name="Barry K.W."/>
            <person name="Cichocki N."/>
            <person name="Veneault-Fourrey C."/>
            <person name="LaButti K."/>
            <person name="Lindquist E.A."/>
            <person name="Lipzen A."/>
            <person name="Lundell T."/>
            <person name="Morin E."/>
            <person name="Murat C."/>
            <person name="Riley R."/>
            <person name="Ohm R."/>
            <person name="Sun H."/>
            <person name="Tunlid A."/>
            <person name="Henrissat B."/>
            <person name="Grigoriev I.V."/>
            <person name="Hibbett D.S."/>
            <person name="Martin F."/>
        </authorList>
    </citation>
    <scope>NUCLEOTIDE SEQUENCE [LARGE SCALE GENOMIC DNA]</scope>
    <source>
        <strain evidence="2 3">SS14</strain>
    </source>
</reference>
<dbReference type="Pfam" id="PF20236">
    <property type="entry name" value="DUF6593"/>
    <property type="match status" value="1"/>
</dbReference>
<proteinExistence type="predicted"/>
<dbReference type="HOGENOM" id="CLU_1316140_0_0_1"/>
<evidence type="ECO:0000313" key="3">
    <source>
        <dbReference type="Proteomes" id="UP000054279"/>
    </source>
</evidence>
<dbReference type="AlphaFoldDB" id="A0A0C9UFH6"/>
<gene>
    <name evidence="2" type="ORF">M422DRAFT_35437</name>
</gene>
<accession>A0A0C9UFH6</accession>
<organism evidence="2 3">
    <name type="scientific">Sphaerobolus stellatus (strain SS14)</name>
    <dbReference type="NCBI Taxonomy" id="990650"/>
    <lineage>
        <taxon>Eukaryota</taxon>
        <taxon>Fungi</taxon>
        <taxon>Dikarya</taxon>
        <taxon>Basidiomycota</taxon>
        <taxon>Agaricomycotina</taxon>
        <taxon>Agaricomycetes</taxon>
        <taxon>Phallomycetidae</taxon>
        <taxon>Geastrales</taxon>
        <taxon>Sphaerobolaceae</taxon>
        <taxon>Sphaerobolus</taxon>
    </lineage>
</organism>
<feature type="domain" description="DUF6593" evidence="1">
    <location>
        <begin position="37"/>
        <end position="197"/>
    </location>
</feature>
<dbReference type="EMBL" id="KN837211">
    <property type="protein sequence ID" value="KIJ33524.1"/>
    <property type="molecule type" value="Genomic_DNA"/>
</dbReference>
<dbReference type="InterPro" id="IPR046528">
    <property type="entry name" value="DUF6593"/>
</dbReference>
<keyword evidence="3" id="KW-1185">Reference proteome</keyword>
<evidence type="ECO:0000313" key="2">
    <source>
        <dbReference type="EMBL" id="KIJ33524.1"/>
    </source>
</evidence>
<dbReference type="Proteomes" id="UP000054279">
    <property type="component" value="Unassembled WGS sequence"/>
</dbReference>
<dbReference type="OrthoDB" id="3360976at2759"/>
<name>A0A0C9UFH6_SPHS4</name>
<sequence length="209" mass="24135">MALNDYSPSASCAEVVYTPDLCSSAMETLRVTRMENSLCLINPKGFVRYTIDTDTSYSWWDRSTVRRFIQTRCPTNDTPEFWIEEIANIMWKYQQTFVMFGTRAVAVDSFLRIDRRFDNSRSFIGPDQSPLRWKMRSGGLELRHDKTKALIAKWHPARKGISVLSIKTQEDAIEIEPAYAKDEKLLDAIVVTWAILDGILHRRDSDNTT</sequence>